<dbReference type="OrthoDB" id="5591151at2759"/>
<dbReference type="Proteomes" id="UP001139887">
    <property type="component" value="Unassembled WGS sequence"/>
</dbReference>
<feature type="non-terminal residue" evidence="2">
    <location>
        <position position="288"/>
    </location>
</feature>
<reference evidence="2" key="1">
    <citation type="submission" date="2022-07" db="EMBL/GenBank/DDBJ databases">
        <title>Phylogenomic reconstructions and comparative analyses of Kickxellomycotina fungi.</title>
        <authorList>
            <person name="Reynolds N.K."/>
            <person name="Stajich J.E."/>
            <person name="Barry K."/>
            <person name="Grigoriev I.V."/>
            <person name="Crous P."/>
            <person name="Smith M.E."/>
        </authorList>
    </citation>
    <scope>NUCLEOTIDE SEQUENCE</scope>
    <source>
        <strain evidence="2">NRRL 1566</strain>
    </source>
</reference>
<evidence type="ECO:0000313" key="2">
    <source>
        <dbReference type="EMBL" id="KAJ2845455.1"/>
    </source>
</evidence>
<feature type="compositionally biased region" description="Low complexity" evidence="1">
    <location>
        <begin position="8"/>
        <end position="22"/>
    </location>
</feature>
<gene>
    <name evidence="2" type="ORF">IWW36_004775</name>
</gene>
<feature type="region of interest" description="Disordered" evidence="1">
    <location>
        <begin position="1"/>
        <end position="22"/>
    </location>
</feature>
<evidence type="ECO:0000313" key="3">
    <source>
        <dbReference type="Proteomes" id="UP001139887"/>
    </source>
</evidence>
<keyword evidence="3" id="KW-1185">Reference proteome</keyword>
<name>A0A9W8I2Q1_9FUNG</name>
<dbReference type="EMBL" id="JANBUW010000794">
    <property type="protein sequence ID" value="KAJ2845455.1"/>
    <property type="molecule type" value="Genomic_DNA"/>
</dbReference>
<evidence type="ECO:0008006" key="4">
    <source>
        <dbReference type="Google" id="ProtNLM"/>
    </source>
</evidence>
<proteinExistence type="predicted"/>
<protein>
    <recommendedName>
        <fullName evidence="4">AAA-ATPase-like domain-containing protein</fullName>
    </recommendedName>
</protein>
<accession>A0A9W8I2Q1</accession>
<evidence type="ECO:0000256" key="1">
    <source>
        <dbReference type="SAM" id="MobiDB-lite"/>
    </source>
</evidence>
<dbReference type="AlphaFoldDB" id="A0A9W8I2Q1"/>
<organism evidence="2 3">
    <name type="scientific">Coemansia brasiliensis</name>
    <dbReference type="NCBI Taxonomy" id="2650707"/>
    <lineage>
        <taxon>Eukaryota</taxon>
        <taxon>Fungi</taxon>
        <taxon>Fungi incertae sedis</taxon>
        <taxon>Zoopagomycota</taxon>
        <taxon>Kickxellomycotina</taxon>
        <taxon>Kickxellomycetes</taxon>
        <taxon>Kickxellales</taxon>
        <taxon>Kickxellaceae</taxon>
        <taxon>Coemansia</taxon>
    </lineage>
</organism>
<sequence length="288" mass="32948">MSRKRSRSASSPSLSQHSTPSSLTSLWIDEDMFDSPPLKKRSYSLIGQEAFLKCESGEDHCMPEQEYLLDIPDSIIGASNISQMDIATKCRLKRECLFDDSLMKKMRPKFYHGHFMKYPALNISFSKSEQLNRLIRAHERVSDEPDDTAAKYKDLPLRMFEALSDFISNCYGRYILLVDEYDIPFTSIYLAKWSKDDKQAARNIMKLMYHTMLKHLVKGVLFGVFEVPLVEMGSGANNIKEIRMVPTDEKDIQASILAAESLHSGDGLDALTDSFWFNAKEVEQMLDQ</sequence>
<comment type="caution">
    <text evidence="2">The sequence shown here is derived from an EMBL/GenBank/DDBJ whole genome shotgun (WGS) entry which is preliminary data.</text>
</comment>